<feature type="compositionally biased region" description="Basic and acidic residues" evidence="1">
    <location>
        <begin position="9"/>
        <end position="19"/>
    </location>
</feature>
<feature type="compositionally biased region" description="Basic and acidic residues" evidence="1">
    <location>
        <begin position="85"/>
        <end position="100"/>
    </location>
</feature>
<gene>
    <name evidence="2" type="ORF">H6P81_018394</name>
</gene>
<dbReference type="Proteomes" id="UP000825729">
    <property type="component" value="Unassembled WGS sequence"/>
</dbReference>
<name>A0AAV7E305_ARIFI</name>
<proteinExistence type="predicted"/>
<feature type="compositionally biased region" description="Basic residues" evidence="1">
    <location>
        <begin position="75"/>
        <end position="84"/>
    </location>
</feature>
<evidence type="ECO:0000313" key="3">
    <source>
        <dbReference type="Proteomes" id="UP000825729"/>
    </source>
</evidence>
<dbReference type="EMBL" id="JAINDJ010000007">
    <property type="protein sequence ID" value="KAG9442540.1"/>
    <property type="molecule type" value="Genomic_DNA"/>
</dbReference>
<feature type="region of interest" description="Disordered" evidence="1">
    <location>
        <begin position="75"/>
        <end position="103"/>
    </location>
</feature>
<reference evidence="2 3" key="1">
    <citation type="submission" date="2021-07" db="EMBL/GenBank/DDBJ databases">
        <title>The Aristolochia fimbriata genome: insights into angiosperm evolution, floral development and chemical biosynthesis.</title>
        <authorList>
            <person name="Jiao Y."/>
        </authorList>
    </citation>
    <scope>NUCLEOTIDE SEQUENCE [LARGE SCALE GENOMIC DNA]</scope>
    <source>
        <strain evidence="2">IBCAS-2021</strain>
        <tissue evidence="2">Leaf</tissue>
    </source>
</reference>
<organism evidence="2 3">
    <name type="scientific">Aristolochia fimbriata</name>
    <name type="common">White veined hardy Dutchman's pipe vine</name>
    <dbReference type="NCBI Taxonomy" id="158543"/>
    <lineage>
        <taxon>Eukaryota</taxon>
        <taxon>Viridiplantae</taxon>
        <taxon>Streptophyta</taxon>
        <taxon>Embryophyta</taxon>
        <taxon>Tracheophyta</taxon>
        <taxon>Spermatophyta</taxon>
        <taxon>Magnoliopsida</taxon>
        <taxon>Magnoliidae</taxon>
        <taxon>Piperales</taxon>
        <taxon>Aristolochiaceae</taxon>
        <taxon>Aristolochia</taxon>
    </lineage>
</organism>
<keyword evidence="3" id="KW-1185">Reference proteome</keyword>
<sequence length="116" mass="14093">MPTAPWLRSVDRTEEDRTLPEIGKAGNKKGSTRIPNSRPRYHRILPTEAPRNWVLLQKRRWMRKERRRIFIRNSKNRIQKKKKIRATESRSPRPPLLHDRRSPRKLVMVQKWRLKA</sequence>
<protein>
    <submittedName>
        <fullName evidence="2">Uncharacterized protein</fullName>
    </submittedName>
</protein>
<feature type="region of interest" description="Disordered" evidence="1">
    <location>
        <begin position="1"/>
        <end position="38"/>
    </location>
</feature>
<accession>A0AAV7E305</accession>
<evidence type="ECO:0000256" key="1">
    <source>
        <dbReference type="SAM" id="MobiDB-lite"/>
    </source>
</evidence>
<dbReference type="AlphaFoldDB" id="A0AAV7E305"/>
<comment type="caution">
    <text evidence="2">The sequence shown here is derived from an EMBL/GenBank/DDBJ whole genome shotgun (WGS) entry which is preliminary data.</text>
</comment>
<evidence type="ECO:0000313" key="2">
    <source>
        <dbReference type="EMBL" id="KAG9442540.1"/>
    </source>
</evidence>